<proteinExistence type="predicted"/>
<accession>W4MFI7</accession>
<protein>
    <recommendedName>
        <fullName evidence="3">YgiT-type zinc finger domain-containing protein</fullName>
    </recommendedName>
</protein>
<sequence>MICEFCNGETQNKKVKKQHWLRGKLYIVDNVEAEVCTECGERYFHATTLDKLDRYLLAEHAVKERIQVEIVSL</sequence>
<evidence type="ECO:0000313" key="1">
    <source>
        <dbReference type="EMBL" id="ETX08940.1"/>
    </source>
</evidence>
<evidence type="ECO:0008006" key="3">
    <source>
        <dbReference type="Google" id="ProtNLM"/>
    </source>
</evidence>
<reference evidence="1 2" key="1">
    <citation type="journal article" date="2014" name="Nature">
        <title>An environmental bacterial taxon with a large and distinct metabolic repertoire.</title>
        <authorList>
            <person name="Wilson M.C."/>
            <person name="Mori T."/>
            <person name="Ruckert C."/>
            <person name="Uria A.R."/>
            <person name="Helf M.J."/>
            <person name="Takada K."/>
            <person name="Gernert C."/>
            <person name="Steffens U.A."/>
            <person name="Heycke N."/>
            <person name="Schmitt S."/>
            <person name="Rinke C."/>
            <person name="Helfrich E.J."/>
            <person name="Brachmann A.O."/>
            <person name="Gurgui C."/>
            <person name="Wakimoto T."/>
            <person name="Kracht M."/>
            <person name="Crusemann M."/>
            <person name="Hentschel U."/>
            <person name="Abe I."/>
            <person name="Matsunaga S."/>
            <person name="Kalinowski J."/>
            <person name="Takeyama H."/>
            <person name="Piel J."/>
        </authorList>
    </citation>
    <scope>NUCLEOTIDE SEQUENCE [LARGE SCALE GENOMIC DNA]</scope>
    <source>
        <strain evidence="2">TSY2</strain>
    </source>
</reference>
<evidence type="ECO:0000313" key="2">
    <source>
        <dbReference type="Proteomes" id="UP000019140"/>
    </source>
</evidence>
<keyword evidence="2" id="KW-1185">Reference proteome</keyword>
<organism evidence="1 2">
    <name type="scientific">Candidatus Entotheonella gemina</name>
    <dbReference type="NCBI Taxonomy" id="1429439"/>
    <lineage>
        <taxon>Bacteria</taxon>
        <taxon>Pseudomonadati</taxon>
        <taxon>Nitrospinota/Tectimicrobiota group</taxon>
        <taxon>Candidatus Tectimicrobiota</taxon>
        <taxon>Candidatus Entotheonellia</taxon>
        <taxon>Candidatus Entotheonellales</taxon>
        <taxon>Candidatus Entotheonellaceae</taxon>
        <taxon>Candidatus Entotheonella</taxon>
    </lineage>
</organism>
<dbReference type="AlphaFoldDB" id="W4MFI7"/>
<dbReference type="InterPro" id="IPR022453">
    <property type="entry name" value="Znf_MqsA-type"/>
</dbReference>
<dbReference type="EMBL" id="AZHX01000093">
    <property type="protein sequence ID" value="ETX08940.1"/>
    <property type="molecule type" value="Genomic_DNA"/>
</dbReference>
<dbReference type="Gene3D" id="3.10.20.860">
    <property type="match status" value="1"/>
</dbReference>
<comment type="caution">
    <text evidence="1">The sequence shown here is derived from an EMBL/GenBank/DDBJ whole genome shotgun (WGS) entry which is preliminary data.</text>
</comment>
<name>W4MFI7_9BACT</name>
<dbReference type="HOGENOM" id="CLU_174612_2_1_7"/>
<gene>
    <name evidence="1" type="ORF">ETSY2_02385</name>
</gene>
<dbReference type="Proteomes" id="UP000019140">
    <property type="component" value="Unassembled WGS sequence"/>
</dbReference>
<dbReference type="NCBIfam" id="TIGR03831">
    <property type="entry name" value="YgiT_finger"/>
    <property type="match status" value="1"/>
</dbReference>